<evidence type="ECO:0000256" key="2">
    <source>
        <dbReference type="SAM" id="SignalP"/>
    </source>
</evidence>
<name>A0A7W7Q099_9PSEU</name>
<gene>
    <name evidence="3" type="ORF">FHR82_000683</name>
</gene>
<evidence type="ECO:0000313" key="3">
    <source>
        <dbReference type="EMBL" id="MBB4904473.1"/>
    </source>
</evidence>
<reference evidence="3 4" key="1">
    <citation type="submission" date="2020-08" db="EMBL/GenBank/DDBJ databases">
        <title>Genomic Encyclopedia of Type Strains, Phase III (KMG-III): the genomes of soil and plant-associated and newly described type strains.</title>
        <authorList>
            <person name="Whitman W."/>
        </authorList>
    </citation>
    <scope>NUCLEOTIDE SEQUENCE [LARGE SCALE GENOMIC DNA]</scope>
    <source>
        <strain evidence="3 4">CECT 8960</strain>
    </source>
</reference>
<organism evidence="3 4">
    <name type="scientific">Actinophytocola algeriensis</name>
    <dbReference type="NCBI Taxonomy" id="1768010"/>
    <lineage>
        <taxon>Bacteria</taxon>
        <taxon>Bacillati</taxon>
        <taxon>Actinomycetota</taxon>
        <taxon>Actinomycetes</taxon>
        <taxon>Pseudonocardiales</taxon>
        <taxon>Pseudonocardiaceae</taxon>
    </lineage>
</organism>
<protein>
    <recommendedName>
        <fullName evidence="5">RCK C-terminal domain-containing protein</fullName>
    </recommendedName>
</protein>
<comment type="caution">
    <text evidence="3">The sequence shown here is derived from an EMBL/GenBank/DDBJ whole genome shotgun (WGS) entry which is preliminary data.</text>
</comment>
<sequence>MRLLIVGALAPAFVFGVVTVAMAAVQRDTQNMLISAGAAAVFSGIGMWTWWSTRAKPNMWTSTVSIAGWVPAGFFVMMATGSGIEEELGWSETTFFVAVAVVAVGLALLGWLPARSAARMVLADLSSEVVDSALDVTFTARGKDADRLTVTPESLDVVVRPTSARKVTHSVPLSDVTGVAVRTEPDGGEYPLAGTSMRVPPGDVVVVDLREGQLVFAADDAHRVREFVEARVRRWANAAEG</sequence>
<feature type="chain" id="PRO_5031531389" description="RCK C-terminal domain-containing protein" evidence="2">
    <location>
        <begin position="24"/>
        <end position="241"/>
    </location>
</feature>
<keyword evidence="4" id="KW-1185">Reference proteome</keyword>
<dbReference type="Proteomes" id="UP000520767">
    <property type="component" value="Unassembled WGS sequence"/>
</dbReference>
<dbReference type="AlphaFoldDB" id="A0A7W7Q099"/>
<keyword evidence="2" id="KW-0732">Signal</keyword>
<dbReference type="EMBL" id="JACHJQ010000001">
    <property type="protein sequence ID" value="MBB4904473.1"/>
    <property type="molecule type" value="Genomic_DNA"/>
</dbReference>
<dbReference type="RefSeq" id="WP_184808722.1">
    <property type="nucleotide sequence ID" value="NZ_JACHJQ010000001.1"/>
</dbReference>
<evidence type="ECO:0008006" key="5">
    <source>
        <dbReference type="Google" id="ProtNLM"/>
    </source>
</evidence>
<keyword evidence="1" id="KW-0812">Transmembrane</keyword>
<proteinExistence type="predicted"/>
<accession>A0A7W7Q099</accession>
<feature type="transmembrane region" description="Helical" evidence="1">
    <location>
        <begin position="33"/>
        <end position="51"/>
    </location>
</feature>
<keyword evidence="1" id="KW-1133">Transmembrane helix</keyword>
<feature type="transmembrane region" description="Helical" evidence="1">
    <location>
        <begin position="63"/>
        <end position="81"/>
    </location>
</feature>
<evidence type="ECO:0000313" key="4">
    <source>
        <dbReference type="Proteomes" id="UP000520767"/>
    </source>
</evidence>
<feature type="signal peptide" evidence="2">
    <location>
        <begin position="1"/>
        <end position="23"/>
    </location>
</feature>
<feature type="transmembrane region" description="Helical" evidence="1">
    <location>
        <begin position="93"/>
        <end position="112"/>
    </location>
</feature>
<evidence type="ECO:0000256" key="1">
    <source>
        <dbReference type="SAM" id="Phobius"/>
    </source>
</evidence>
<keyword evidence="1" id="KW-0472">Membrane</keyword>